<feature type="signal peptide" evidence="2">
    <location>
        <begin position="1"/>
        <end position="24"/>
    </location>
</feature>
<reference evidence="3 4" key="1">
    <citation type="submission" date="2016-10" db="EMBL/GenBank/DDBJ databases">
        <authorList>
            <person name="de Groot N.N."/>
        </authorList>
    </citation>
    <scope>NUCLEOTIDE SEQUENCE [LARGE SCALE GENOMIC DNA]</scope>
    <source>
        <strain evidence="3 4">DSM 16981</strain>
    </source>
</reference>
<keyword evidence="4" id="KW-1185">Reference proteome</keyword>
<protein>
    <recommendedName>
        <fullName evidence="5">Copper amine oxidase N-terminal domain-containing protein</fullName>
    </recommendedName>
</protein>
<evidence type="ECO:0000313" key="3">
    <source>
        <dbReference type="EMBL" id="SDN16824.1"/>
    </source>
</evidence>
<dbReference type="Proteomes" id="UP000199309">
    <property type="component" value="Unassembled WGS sequence"/>
</dbReference>
<name>A0A1G9Z6B7_9FIRM</name>
<organism evidence="3 4">
    <name type="scientific">Megasphaera paucivorans</name>
    <dbReference type="NCBI Taxonomy" id="349095"/>
    <lineage>
        <taxon>Bacteria</taxon>
        <taxon>Bacillati</taxon>
        <taxon>Bacillota</taxon>
        <taxon>Negativicutes</taxon>
        <taxon>Veillonellales</taxon>
        <taxon>Veillonellaceae</taxon>
        <taxon>Megasphaera</taxon>
    </lineage>
</organism>
<feature type="chain" id="PRO_5011507132" description="Copper amine oxidase N-terminal domain-containing protein" evidence="2">
    <location>
        <begin position="25"/>
        <end position="443"/>
    </location>
</feature>
<dbReference type="STRING" id="349095.SAMN05660299_02242"/>
<evidence type="ECO:0000256" key="1">
    <source>
        <dbReference type="SAM" id="MobiDB-lite"/>
    </source>
</evidence>
<proteinExistence type="predicted"/>
<feature type="region of interest" description="Disordered" evidence="1">
    <location>
        <begin position="385"/>
        <end position="410"/>
    </location>
</feature>
<sequence length="443" mass="49401">MKIKKIVKFAVISIAAVLPFFVSASMVSVGPDNRDVMFQIIHSPMLPATMTAPKETGTLLLSDSPEYATEDGVLYTDLMKGDCRVYFYHVNQMNGPRKIAVMAYNPSDKAAMIYVNRCQFSRPSDEYYRVGKELSLMYYEMVPTSNKIQIPPLSYAVIGQRINAIAIQPEDLYSGIVDMTLPDMLQIFTVIMPYDANPVDFIKKCRYLDSDAVKLRGSFHGMNRELGLVTPYLPSDGIRYITLADGHIDSFLKGKDIIDNRNSENVGNYGVDYNVNLKTKGKGKIHVYFNPQGGEYAGVVEMLYRDDCKLVEVPPAGVYSIGGNDADAMQYIDSFDAGTDVNIHLMPPGAANLPVRLIIVPDNKVQQFIDQVNADKIRQKQQQIVPKHTDSNETLTSGYRKKDKSEKDTVKTEYIDIQIAPAETSLSFSDKNTRAGESNTGIN</sequence>
<accession>A0A1G9Z6B7</accession>
<keyword evidence="2" id="KW-0732">Signal</keyword>
<evidence type="ECO:0000313" key="4">
    <source>
        <dbReference type="Proteomes" id="UP000199309"/>
    </source>
</evidence>
<dbReference type="OrthoDB" id="1675044at2"/>
<gene>
    <name evidence="3" type="ORF">SAMN05660299_02242</name>
</gene>
<evidence type="ECO:0008006" key="5">
    <source>
        <dbReference type="Google" id="ProtNLM"/>
    </source>
</evidence>
<dbReference type="RefSeq" id="WP_091651942.1">
    <property type="nucleotide sequence ID" value="NZ_FNHQ01000028.1"/>
</dbReference>
<dbReference type="AlphaFoldDB" id="A0A1G9Z6B7"/>
<dbReference type="EMBL" id="FNHQ01000028">
    <property type="protein sequence ID" value="SDN16824.1"/>
    <property type="molecule type" value="Genomic_DNA"/>
</dbReference>
<evidence type="ECO:0000256" key="2">
    <source>
        <dbReference type="SAM" id="SignalP"/>
    </source>
</evidence>